<dbReference type="GO" id="GO:0016491">
    <property type="term" value="F:oxidoreductase activity"/>
    <property type="evidence" value="ECO:0007669"/>
    <property type="project" value="UniProtKB-KW"/>
</dbReference>
<keyword evidence="4" id="KW-1185">Reference proteome</keyword>
<dbReference type="Pfam" id="PF00106">
    <property type="entry name" value="adh_short"/>
    <property type="match status" value="1"/>
</dbReference>
<reference evidence="3" key="2">
    <citation type="submission" date="2015-06" db="UniProtKB">
        <authorList>
            <consortium name="EnsemblMetazoa"/>
        </authorList>
    </citation>
    <scope>IDENTIFICATION</scope>
</reference>
<accession>T1KIA2</accession>
<organism evidence="3 4">
    <name type="scientific">Tetranychus urticae</name>
    <name type="common">Two-spotted spider mite</name>
    <dbReference type="NCBI Taxonomy" id="32264"/>
    <lineage>
        <taxon>Eukaryota</taxon>
        <taxon>Metazoa</taxon>
        <taxon>Ecdysozoa</taxon>
        <taxon>Arthropoda</taxon>
        <taxon>Chelicerata</taxon>
        <taxon>Arachnida</taxon>
        <taxon>Acari</taxon>
        <taxon>Acariformes</taxon>
        <taxon>Trombidiformes</taxon>
        <taxon>Prostigmata</taxon>
        <taxon>Eleutherengona</taxon>
        <taxon>Raphignathae</taxon>
        <taxon>Tetranychoidea</taxon>
        <taxon>Tetranychidae</taxon>
        <taxon>Tetranychus</taxon>
    </lineage>
</organism>
<reference evidence="4" key="1">
    <citation type="submission" date="2011-08" db="EMBL/GenBank/DDBJ databases">
        <authorList>
            <person name="Rombauts S."/>
        </authorList>
    </citation>
    <scope>NUCLEOTIDE SEQUENCE</scope>
    <source>
        <strain evidence="4">London</strain>
    </source>
</reference>
<dbReference type="HOGENOM" id="CLU_010194_9_1_1"/>
<dbReference type="SUPFAM" id="SSF51735">
    <property type="entry name" value="NAD(P)-binding Rossmann-fold domains"/>
    <property type="match status" value="1"/>
</dbReference>
<dbReference type="InterPro" id="IPR051468">
    <property type="entry name" value="Fungal_SecMetab_SDRs"/>
</dbReference>
<proteinExistence type="predicted"/>
<dbReference type="InterPro" id="IPR036291">
    <property type="entry name" value="NAD(P)-bd_dom_sf"/>
</dbReference>
<evidence type="ECO:0000313" key="4">
    <source>
        <dbReference type="Proteomes" id="UP000015104"/>
    </source>
</evidence>
<name>T1KIA2_TETUR</name>
<dbReference type="PANTHER" id="PTHR43544:SF7">
    <property type="entry name" value="NADB-LER2"/>
    <property type="match status" value="1"/>
</dbReference>
<protein>
    <submittedName>
        <fullName evidence="3">Uncharacterized protein</fullName>
    </submittedName>
</protein>
<dbReference type="CDD" id="cd05325">
    <property type="entry name" value="carb_red_sniffer_like_SDR_c"/>
    <property type="match status" value="1"/>
</dbReference>
<dbReference type="GO" id="GO:0005737">
    <property type="term" value="C:cytoplasm"/>
    <property type="evidence" value="ECO:0007669"/>
    <property type="project" value="TreeGrafter"/>
</dbReference>
<dbReference type="EMBL" id="CAEY01000111">
    <property type="status" value="NOT_ANNOTATED_CDS"/>
    <property type="molecule type" value="Genomic_DNA"/>
</dbReference>
<dbReference type="AlphaFoldDB" id="T1KIA2"/>
<dbReference type="Gene3D" id="3.40.50.720">
    <property type="entry name" value="NAD(P)-binding Rossmann-like Domain"/>
    <property type="match status" value="1"/>
</dbReference>
<evidence type="ECO:0000256" key="1">
    <source>
        <dbReference type="ARBA" id="ARBA00022857"/>
    </source>
</evidence>
<dbReference type="eggNOG" id="KOG1611">
    <property type="taxonomic scope" value="Eukaryota"/>
</dbReference>
<keyword evidence="2" id="KW-0560">Oxidoreductase</keyword>
<dbReference type="InterPro" id="IPR002347">
    <property type="entry name" value="SDR_fam"/>
</dbReference>
<dbReference type="Proteomes" id="UP000015104">
    <property type="component" value="Unassembled WGS sequence"/>
</dbReference>
<dbReference type="EnsemblMetazoa" id="tetur12g00620.1">
    <property type="protein sequence ID" value="tetur12g00620.1"/>
    <property type="gene ID" value="tetur12g00620"/>
</dbReference>
<sequence>MLNVSSVLVTGANRGIGLEFVRQLASLEPKISHVIATCRDPDAAEELKSIAKANNNVHILKLDVIDYNSHDAFYAEVEKIVGNSGLDILINNAGIGIVTPLDEVTPEEFMKNYEVNAVGPYVLARKLTPLIKVSQRKLIVAISSTAGSIAVTSAIGGVNFNAFFLLQAALNMLTRTYGDHVKKDGIISVMFCPGWFKTDMGGPNAMLETSFSVSNMIKTISTLNADSSGSFLDHEGKTIQW</sequence>
<keyword evidence="1" id="KW-0521">NADP</keyword>
<dbReference type="PANTHER" id="PTHR43544">
    <property type="entry name" value="SHORT-CHAIN DEHYDROGENASE/REDUCTASE"/>
    <property type="match status" value="1"/>
</dbReference>
<evidence type="ECO:0000313" key="3">
    <source>
        <dbReference type="EnsemblMetazoa" id="tetur12g00620.1"/>
    </source>
</evidence>
<evidence type="ECO:0000256" key="2">
    <source>
        <dbReference type="ARBA" id="ARBA00023002"/>
    </source>
</evidence>
<dbReference type="PRINTS" id="PR00081">
    <property type="entry name" value="GDHRDH"/>
</dbReference>